<reference evidence="2" key="1">
    <citation type="journal article" date="2016" name="Nat. Genet.">
        <title>A high-quality carrot genome assembly provides new insights into carotenoid accumulation and asterid genome evolution.</title>
        <authorList>
            <person name="Iorizzo M."/>
            <person name="Ellison S."/>
            <person name="Senalik D."/>
            <person name="Zeng P."/>
            <person name="Satapoomin P."/>
            <person name="Huang J."/>
            <person name="Bowman M."/>
            <person name="Iovene M."/>
            <person name="Sanseverino W."/>
            <person name="Cavagnaro P."/>
            <person name="Yildiz M."/>
            <person name="Macko-Podgorni A."/>
            <person name="Moranska E."/>
            <person name="Grzebelus E."/>
            <person name="Grzebelus D."/>
            <person name="Ashrafi H."/>
            <person name="Zheng Z."/>
            <person name="Cheng S."/>
            <person name="Spooner D."/>
            <person name="Van Deynze A."/>
            <person name="Simon P."/>
        </authorList>
    </citation>
    <scope>NUCLEOTIDE SEQUENCE [LARGE SCALE GENOMIC DNA]</scope>
    <source>
        <tissue evidence="2">Leaf</tissue>
    </source>
</reference>
<dbReference type="OMA" id="DEDCECA"/>
<dbReference type="PROSITE" id="PS50181">
    <property type="entry name" value="FBOX"/>
    <property type="match status" value="1"/>
</dbReference>
<dbReference type="InterPro" id="IPR006566">
    <property type="entry name" value="FBD"/>
</dbReference>
<proteinExistence type="predicted"/>
<dbReference type="CDD" id="cd22160">
    <property type="entry name" value="F-box_AtFBL13-like"/>
    <property type="match status" value="1"/>
</dbReference>
<accession>A0A165ABV4</accession>
<evidence type="ECO:0000313" key="2">
    <source>
        <dbReference type="EMBL" id="KZM97264.1"/>
    </source>
</evidence>
<dbReference type="PANTHER" id="PTHR31639:SF237">
    <property type="entry name" value="F-BOX DOMAIN-CONTAINING PROTEIN"/>
    <property type="match status" value="1"/>
</dbReference>
<dbReference type="Pfam" id="PF24758">
    <property type="entry name" value="LRR_At5g56370"/>
    <property type="match status" value="1"/>
</dbReference>
<dbReference type="EMBL" id="LNRQ01000004">
    <property type="protein sequence ID" value="KZM97264.1"/>
    <property type="molecule type" value="Genomic_DNA"/>
</dbReference>
<sequence length="454" mass="51984">MAESSRKKIALSKEDRISELPLHIQEIILCFLPIQDAVRTSVLSRKWRHCWTTIPNLIFDHRLSSFLRLDRYDGGHVKAIKFVSVVNKLLLLHNGPILKFSFICPMSFDAEVVHDFIDHWIPLFSRKCTKQLILEEDNEAGNFKAHNYSSLDLTHLRLGRSLFPHSSAFGGFVNLIKLELVNVASNFGQTIIVCPALEKLTLICCSEIFPVNFRAPSLKCLHQVHYGVSFEYDFMGLENLTEHSYVLVRNPETRTKSSNVVKVLGSLPKIEKFSTGIDFLKYLAGGGCPNRLSQPPPYLKTLNIWDMNFANLSEISCLLCLIRSAPNLCKLHMSHYECFHDEDCECAGKEDLKHYLIEDFEDCTIGHLEIVTFSNFMGIKTELEVVKFLLGHSPLLKTMCIHCGKGMKEDVALTMKKEIMQYSRGSSRAQIKYLEHPVIVDDFDFELWLEIFEM</sequence>
<organism evidence="2">
    <name type="scientific">Daucus carota subsp. sativus</name>
    <name type="common">Carrot</name>
    <dbReference type="NCBI Taxonomy" id="79200"/>
    <lineage>
        <taxon>Eukaryota</taxon>
        <taxon>Viridiplantae</taxon>
        <taxon>Streptophyta</taxon>
        <taxon>Embryophyta</taxon>
        <taxon>Tracheophyta</taxon>
        <taxon>Spermatophyta</taxon>
        <taxon>Magnoliopsida</taxon>
        <taxon>eudicotyledons</taxon>
        <taxon>Gunneridae</taxon>
        <taxon>Pentapetalae</taxon>
        <taxon>asterids</taxon>
        <taxon>campanulids</taxon>
        <taxon>Apiales</taxon>
        <taxon>Apiaceae</taxon>
        <taxon>Apioideae</taxon>
        <taxon>Scandiceae</taxon>
        <taxon>Daucinae</taxon>
        <taxon>Daucus</taxon>
        <taxon>Daucus sect. Daucus</taxon>
    </lineage>
</organism>
<dbReference type="SUPFAM" id="SSF81383">
    <property type="entry name" value="F-box domain"/>
    <property type="match status" value="1"/>
</dbReference>
<dbReference type="OrthoDB" id="1919832at2759"/>
<dbReference type="InterPro" id="IPR036047">
    <property type="entry name" value="F-box-like_dom_sf"/>
</dbReference>
<name>A0A165ABV4_DAUCS</name>
<dbReference type="PANTHER" id="PTHR31639">
    <property type="entry name" value="F-BOX PROTEIN-LIKE"/>
    <property type="match status" value="1"/>
</dbReference>
<feature type="domain" description="F-box" evidence="1">
    <location>
        <begin position="14"/>
        <end position="69"/>
    </location>
</feature>
<gene>
    <name evidence="2" type="ORF">DCAR_015374</name>
</gene>
<dbReference type="STRING" id="79200.A0A165ABV4"/>
<dbReference type="Pfam" id="PF00646">
    <property type="entry name" value="F-box"/>
    <property type="match status" value="1"/>
</dbReference>
<dbReference type="InterPro" id="IPR055411">
    <property type="entry name" value="LRR_FXL15/At3g58940/PEG3-like"/>
</dbReference>
<dbReference type="InterPro" id="IPR053781">
    <property type="entry name" value="F-box_AtFBL13-like"/>
</dbReference>
<protein>
    <recommendedName>
        <fullName evidence="1">F-box domain-containing protein</fullName>
    </recommendedName>
</protein>
<comment type="caution">
    <text evidence="2">The sequence shown here is derived from an EMBL/GenBank/DDBJ whole genome shotgun (WGS) entry which is preliminary data.</text>
</comment>
<dbReference type="SUPFAM" id="SSF52047">
    <property type="entry name" value="RNI-like"/>
    <property type="match status" value="1"/>
</dbReference>
<dbReference type="AlphaFoldDB" id="A0A165ABV4"/>
<dbReference type="Pfam" id="PF08387">
    <property type="entry name" value="FBD"/>
    <property type="match status" value="1"/>
</dbReference>
<dbReference type="SMART" id="SM00256">
    <property type="entry name" value="FBOX"/>
    <property type="match status" value="1"/>
</dbReference>
<dbReference type="Gene3D" id="1.20.1280.50">
    <property type="match status" value="1"/>
</dbReference>
<evidence type="ECO:0000259" key="1">
    <source>
        <dbReference type="PROSITE" id="PS50181"/>
    </source>
</evidence>
<dbReference type="Gramene" id="KZM97264">
    <property type="protein sequence ID" value="KZM97264"/>
    <property type="gene ID" value="DCAR_015374"/>
</dbReference>
<dbReference type="SMART" id="SM00579">
    <property type="entry name" value="FBD"/>
    <property type="match status" value="1"/>
</dbReference>
<dbReference type="KEGG" id="dcr:108217784"/>
<dbReference type="InterPro" id="IPR001810">
    <property type="entry name" value="F-box_dom"/>
</dbReference>